<dbReference type="PANTHER" id="PTHR21666">
    <property type="entry name" value="PEPTIDASE-RELATED"/>
    <property type="match status" value="1"/>
</dbReference>
<dbReference type="SUPFAM" id="SSF51261">
    <property type="entry name" value="Duplicated hybrid motif"/>
    <property type="match status" value="1"/>
</dbReference>
<dbReference type="EMBL" id="CP030918">
    <property type="protein sequence ID" value="AXC51089.1"/>
    <property type="molecule type" value="Genomic_DNA"/>
</dbReference>
<dbReference type="GO" id="GO:0004222">
    <property type="term" value="F:metalloendopeptidase activity"/>
    <property type="evidence" value="ECO:0007669"/>
    <property type="project" value="TreeGrafter"/>
</dbReference>
<dbReference type="PANTHER" id="PTHR21666:SF289">
    <property type="entry name" value="L-ALA--D-GLU ENDOPEPTIDASE"/>
    <property type="match status" value="1"/>
</dbReference>
<dbReference type="InterPro" id="IPR045974">
    <property type="entry name" value="DUF5930"/>
</dbReference>
<feature type="domain" description="M23ase beta-sheet core" evidence="3">
    <location>
        <begin position="326"/>
        <end position="420"/>
    </location>
</feature>
<evidence type="ECO:0000313" key="5">
    <source>
        <dbReference type="EMBL" id="AXC51089.1"/>
    </source>
</evidence>
<evidence type="ECO:0000313" key="6">
    <source>
        <dbReference type="Proteomes" id="UP000252023"/>
    </source>
</evidence>
<organism evidence="5 6">
    <name type="scientific">Paracoccus suum</name>
    <dbReference type="NCBI Taxonomy" id="2259340"/>
    <lineage>
        <taxon>Bacteria</taxon>
        <taxon>Pseudomonadati</taxon>
        <taxon>Pseudomonadota</taxon>
        <taxon>Alphaproteobacteria</taxon>
        <taxon>Rhodobacterales</taxon>
        <taxon>Paracoccaceae</taxon>
        <taxon>Paracoccus</taxon>
    </lineage>
</organism>
<protein>
    <submittedName>
        <fullName evidence="5">M23 family peptidase</fullName>
    </submittedName>
</protein>
<feature type="transmembrane region" description="Helical" evidence="2">
    <location>
        <begin position="41"/>
        <end position="62"/>
    </location>
</feature>
<dbReference type="KEGG" id="pars:DRW48_04975"/>
<keyword evidence="2" id="KW-1133">Transmembrane helix</keyword>
<dbReference type="InterPro" id="IPR016047">
    <property type="entry name" value="M23ase_b-sheet_dom"/>
</dbReference>
<keyword evidence="6" id="KW-1185">Reference proteome</keyword>
<dbReference type="AlphaFoldDB" id="A0A344PNY4"/>
<name>A0A344PNY4_9RHOB</name>
<keyword evidence="1" id="KW-0732">Signal</keyword>
<evidence type="ECO:0000259" key="3">
    <source>
        <dbReference type="Pfam" id="PF01551"/>
    </source>
</evidence>
<dbReference type="Pfam" id="PF01551">
    <property type="entry name" value="Peptidase_M23"/>
    <property type="match status" value="1"/>
</dbReference>
<dbReference type="InterPro" id="IPR050570">
    <property type="entry name" value="Cell_wall_metabolism_enzyme"/>
</dbReference>
<dbReference type="Proteomes" id="UP000252023">
    <property type="component" value="Chromosome"/>
</dbReference>
<evidence type="ECO:0000256" key="1">
    <source>
        <dbReference type="ARBA" id="ARBA00022729"/>
    </source>
</evidence>
<evidence type="ECO:0000256" key="2">
    <source>
        <dbReference type="SAM" id="Phobius"/>
    </source>
</evidence>
<feature type="domain" description="DUF5930" evidence="4">
    <location>
        <begin position="1"/>
        <end position="314"/>
    </location>
</feature>
<gene>
    <name evidence="5" type="ORF">DRW48_04975</name>
</gene>
<accession>A0A344PNY4</accession>
<reference evidence="6" key="1">
    <citation type="submission" date="2018-07" db="EMBL/GenBank/DDBJ databases">
        <title>Genome sequencing of Paracoccus sp. SC2-6.</title>
        <authorList>
            <person name="Heo J."/>
            <person name="Kim S.-J."/>
            <person name="Kwon S.-W."/>
        </authorList>
    </citation>
    <scope>NUCLEOTIDE SEQUENCE [LARGE SCALE GENOMIC DNA]</scope>
    <source>
        <strain evidence="6">SC2-6</strain>
    </source>
</reference>
<dbReference type="Gene3D" id="2.70.70.10">
    <property type="entry name" value="Glucose Permease (Domain IIA)"/>
    <property type="match status" value="1"/>
</dbReference>
<evidence type="ECO:0000259" key="4">
    <source>
        <dbReference type="Pfam" id="PF19353"/>
    </source>
</evidence>
<sequence>MPRRIAHRLNASLERWLPEQRLFLRSENGTRFVRLRPATQLAAMGGTALVFGWSIIASAILVTDAISAGSAKDQTGRAQLAFEQRLDALSAERDQRANEASAAQARFAVALEQVSQMQSQLLTSEERRHELETGLGVVQANLQKALAEQDAQLRTASANPAETAARNEEFSVALDILSGELQGVASARDKAETEAQEAQLAAERLTVERDAIVARQDEILAQIEDAVTVSVEPLDKMFKSVGIDPDKLLSTVRKGYSGQGGPLTPIAYSSHGNAAITQSETRGNQILVSLDKVNTYRIAAEKLPLSMPVQSAFRYTSGFGARWSRRHEGIDMAAPVGTPIYATGDGVVIFAGWQRGYGNVIKVQHELGTETRYGHLSKIHVRAGQRVSRGARIGDMGNTGRSTGPHLHYEVRVNGTAVNPLSFIKAAQNVF</sequence>
<dbReference type="CDD" id="cd12797">
    <property type="entry name" value="M23_peptidase"/>
    <property type="match status" value="1"/>
</dbReference>
<dbReference type="OrthoDB" id="9805070at2"/>
<keyword evidence="2" id="KW-0472">Membrane</keyword>
<dbReference type="FunFam" id="2.70.70.10:FF:000006">
    <property type="entry name" value="M23 family peptidase"/>
    <property type="match status" value="1"/>
</dbReference>
<keyword evidence="2" id="KW-0812">Transmembrane</keyword>
<proteinExistence type="predicted"/>
<dbReference type="Pfam" id="PF19353">
    <property type="entry name" value="DUF5930"/>
    <property type="match status" value="1"/>
</dbReference>
<dbReference type="InterPro" id="IPR011055">
    <property type="entry name" value="Dup_hybrid_motif"/>
</dbReference>